<feature type="active site" description="Proton acceptor" evidence="2">
    <location>
        <position position="75"/>
    </location>
</feature>
<comment type="subunit">
    <text evidence="2">Homodimer.</text>
</comment>
<reference evidence="4" key="1">
    <citation type="submission" date="2016-01" db="EMBL/GenBank/DDBJ databases">
        <authorList>
            <person name="Mitreva M."/>
            <person name="Pepin K.H."/>
            <person name="Mihindukulasuriya K.A."/>
            <person name="Fulton R."/>
            <person name="Fronick C."/>
            <person name="O'Laughlin M."/>
            <person name="Miner T."/>
            <person name="Herter B."/>
            <person name="Rosa B.A."/>
            <person name="Cordes M."/>
            <person name="Tomlinson C."/>
            <person name="Wollam A."/>
            <person name="Palsikar V.B."/>
            <person name="Mardis E.R."/>
            <person name="Wilson R.K."/>
        </authorList>
    </citation>
    <scope>NUCLEOTIDE SEQUENCE [LARGE SCALE GENOMIC DNA]</scope>
    <source>
        <strain evidence="4">KA00274</strain>
    </source>
</reference>
<dbReference type="AlphaFoldDB" id="A0A133YA79"/>
<organism evidence="3 4">
    <name type="scientific">Amygdalobacter nucleatus</name>
    <dbReference type="NCBI Taxonomy" id="3029274"/>
    <lineage>
        <taxon>Bacteria</taxon>
        <taxon>Bacillati</taxon>
        <taxon>Bacillota</taxon>
        <taxon>Clostridia</taxon>
        <taxon>Eubacteriales</taxon>
        <taxon>Oscillospiraceae</taxon>
        <taxon>Amygdalobacter</taxon>
    </lineage>
</organism>
<dbReference type="PANTHER" id="PTHR10291:SF0">
    <property type="entry name" value="DEHYDRODOLICHYL DIPHOSPHATE SYNTHASE 2"/>
    <property type="match status" value="1"/>
</dbReference>
<dbReference type="PROSITE" id="PS01066">
    <property type="entry name" value="UPP_SYNTHASE"/>
    <property type="match status" value="1"/>
</dbReference>
<feature type="binding site" evidence="2">
    <location>
        <begin position="204"/>
        <end position="206"/>
    </location>
    <ligand>
        <name>substrate</name>
    </ligand>
</feature>
<comment type="caution">
    <text evidence="2">Lacks conserved residue(s) required for the propagation of feature annotation.</text>
</comment>
<dbReference type="Proteomes" id="UP000070080">
    <property type="component" value="Unassembled WGS sequence"/>
</dbReference>
<feature type="binding site" evidence="2">
    <location>
        <position position="78"/>
    </location>
    <ligand>
        <name>substrate</name>
    </ligand>
</feature>
<feature type="active site" evidence="2">
    <location>
        <position position="27"/>
    </location>
</feature>
<dbReference type="InterPro" id="IPR036424">
    <property type="entry name" value="UPP_synth-like_sf"/>
</dbReference>
<comment type="similarity">
    <text evidence="2">Belongs to the UPP synthase family.</text>
</comment>
<gene>
    <name evidence="3" type="ORF">HMPREF1872_00910</name>
</gene>
<accession>A0A133YA79</accession>
<keyword evidence="2" id="KW-0460">Magnesium</keyword>
<dbReference type="Pfam" id="PF01255">
    <property type="entry name" value="Prenyltransf"/>
    <property type="match status" value="1"/>
</dbReference>
<dbReference type="InterPro" id="IPR001441">
    <property type="entry name" value="UPP_synth-like"/>
</dbReference>
<dbReference type="GO" id="GO:0045547">
    <property type="term" value="F:ditrans,polycis-polyprenyl diphosphate synthase [(2E,6E)-farnesyl diphosphate specific] activity"/>
    <property type="evidence" value="ECO:0007669"/>
    <property type="project" value="TreeGrafter"/>
</dbReference>
<feature type="binding site" evidence="2">
    <location>
        <position position="217"/>
    </location>
    <ligand>
        <name>Mg(2+)</name>
        <dbReference type="ChEBI" id="CHEBI:18420"/>
    </ligand>
</feature>
<dbReference type="InterPro" id="IPR018520">
    <property type="entry name" value="UPP_synth-like_CS"/>
</dbReference>
<dbReference type="GO" id="GO:0016094">
    <property type="term" value="P:polyprenol biosynthetic process"/>
    <property type="evidence" value="ECO:0007669"/>
    <property type="project" value="TreeGrafter"/>
</dbReference>
<evidence type="ECO:0000313" key="4">
    <source>
        <dbReference type="Proteomes" id="UP000070080"/>
    </source>
</evidence>
<dbReference type="PATRIC" id="fig|1497955.3.peg.881"/>
<sequence length="253" mass="28706">MAYQLSDQTLSDLKILKLPKHVAIIMDGNGRYAERLNKPRSFGHKAGALNLTNVCRIMDAMGISYLTVYAFSTENWQRPLSEVTQLFALVSQFFDQYIDEICELGVRLRFIGEIGELPLSLQKTVKRATELTHDNNKLQLIIALNYGARQEIAKAACKFALDCELQPDLLKLKAKDLEAKFASYLWTCDLPDPDLVIRTAGELRLSNFLLWQLAYAELYSTDCLWPEFGEKEILSAIVAYNQRTRKFGGLAKS</sequence>
<feature type="binding site" evidence="2">
    <location>
        <position position="44"/>
    </location>
    <ligand>
        <name>substrate</name>
    </ligand>
</feature>
<dbReference type="RefSeq" id="WP_066714283.1">
    <property type="nucleotide sequence ID" value="NZ_CP118869.1"/>
</dbReference>
<dbReference type="HAMAP" id="MF_01139">
    <property type="entry name" value="ISPT"/>
    <property type="match status" value="1"/>
</dbReference>
<dbReference type="NCBIfam" id="TIGR00055">
    <property type="entry name" value="uppS"/>
    <property type="match status" value="1"/>
</dbReference>
<feature type="binding site" evidence="2">
    <location>
        <begin position="72"/>
        <end position="74"/>
    </location>
    <ligand>
        <name>substrate</name>
    </ligand>
</feature>
<feature type="binding site" evidence="2">
    <location>
        <position position="76"/>
    </location>
    <ligand>
        <name>substrate</name>
    </ligand>
</feature>
<evidence type="ECO:0000256" key="2">
    <source>
        <dbReference type="HAMAP-Rule" id="MF_01139"/>
    </source>
</evidence>
<name>A0A133YA79_9FIRM</name>
<dbReference type="EC" id="2.5.1.-" evidence="2"/>
<keyword evidence="1 2" id="KW-0808">Transferase</keyword>
<protein>
    <recommendedName>
        <fullName evidence="2">Isoprenyl transferase</fullName>
        <ecNumber evidence="2">2.5.1.-</ecNumber>
    </recommendedName>
</protein>
<dbReference type="PANTHER" id="PTHR10291">
    <property type="entry name" value="DEHYDRODOLICHYL DIPHOSPHATE SYNTHASE FAMILY MEMBER"/>
    <property type="match status" value="1"/>
</dbReference>
<keyword evidence="4" id="KW-1185">Reference proteome</keyword>
<evidence type="ECO:0000313" key="3">
    <source>
        <dbReference type="EMBL" id="KXB40100.1"/>
    </source>
</evidence>
<feature type="binding site" evidence="2">
    <location>
        <position position="198"/>
    </location>
    <ligand>
        <name>substrate</name>
    </ligand>
</feature>
<dbReference type="Gene3D" id="3.40.1180.10">
    <property type="entry name" value="Decaprenyl diphosphate synthase-like"/>
    <property type="match status" value="1"/>
</dbReference>
<feature type="binding site" evidence="2">
    <location>
        <position position="40"/>
    </location>
    <ligand>
        <name>substrate</name>
    </ligand>
</feature>
<dbReference type="SUPFAM" id="SSF64005">
    <property type="entry name" value="Undecaprenyl diphosphate synthase"/>
    <property type="match status" value="1"/>
</dbReference>
<evidence type="ECO:0000256" key="1">
    <source>
        <dbReference type="ARBA" id="ARBA00022679"/>
    </source>
</evidence>
<dbReference type="STRING" id="1497955.HMPREF1872_00910"/>
<dbReference type="CDD" id="cd00475">
    <property type="entry name" value="Cis_IPPS"/>
    <property type="match status" value="1"/>
</dbReference>
<keyword evidence="2" id="KW-0479">Metal-binding</keyword>
<comment type="caution">
    <text evidence="3">The sequence shown here is derived from an EMBL/GenBank/DDBJ whole genome shotgun (WGS) entry which is preliminary data.</text>
</comment>
<feature type="binding site" evidence="2">
    <location>
        <begin position="28"/>
        <end position="31"/>
    </location>
    <ligand>
        <name>substrate</name>
    </ligand>
</feature>
<proteinExistence type="inferred from homology"/>
<comment type="function">
    <text evidence="2">Catalyzes the condensation of isopentenyl diphosphate (IPP) with allylic pyrophosphates generating different type of terpenoids.</text>
</comment>
<comment type="cofactor">
    <cofactor evidence="2">
        <name>Mg(2+)</name>
        <dbReference type="ChEBI" id="CHEBI:18420"/>
    </cofactor>
    <text evidence="2">Binds 2 magnesium ions per subunit.</text>
</comment>
<feature type="binding site" evidence="2">
    <location>
        <position position="27"/>
    </location>
    <ligand>
        <name>Mg(2+)</name>
        <dbReference type="ChEBI" id="CHEBI:18420"/>
    </ligand>
</feature>
<dbReference type="EMBL" id="LSCV01000031">
    <property type="protein sequence ID" value="KXB40100.1"/>
    <property type="molecule type" value="Genomic_DNA"/>
</dbReference>
<dbReference type="GO" id="GO:0000287">
    <property type="term" value="F:magnesium ion binding"/>
    <property type="evidence" value="ECO:0007669"/>
    <property type="project" value="UniProtKB-UniRule"/>
</dbReference>